<evidence type="ECO:0000259" key="3">
    <source>
        <dbReference type="Pfam" id="PF01571"/>
    </source>
</evidence>
<dbReference type="Gene3D" id="3.50.50.60">
    <property type="entry name" value="FAD/NAD(P)-binding domain"/>
    <property type="match status" value="1"/>
</dbReference>
<dbReference type="InterPro" id="IPR006222">
    <property type="entry name" value="GCVT_N"/>
</dbReference>
<dbReference type="InterPro" id="IPR013977">
    <property type="entry name" value="GcvT_C"/>
</dbReference>
<dbReference type="Gene3D" id="3.30.1360.120">
    <property type="entry name" value="Probable tRNA modification gtpase trme, domain 1"/>
    <property type="match status" value="2"/>
</dbReference>
<feature type="domain" description="GCVT N-terminal" evidence="3">
    <location>
        <begin position="602"/>
        <end position="679"/>
    </location>
</feature>
<comment type="caution">
    <text evidence="6">The sequence shown here is derived from an EMBL/GenBank/DDBJ whole genome shotgun (WGS) entry which is preliminary data.</text>
</comment>
<dbReference type="Gene3D" id="2.40.30.110">
    <property type="entry name" value="Aminomethyltransferase beta-barrel domains"/>
    <property type="match status" value="1"/>
</dbReference>
<dbReference type="Pfam" id="PF08669">
    <property type="entry name" value="GCV_T_C"/>
    <property type="match status" value="1"/>
</dbReference>
<dbReference type="SUPFAM" id="SSF51905">
    <property type="entry name" value="FAD/NAD(P)-binding domain"/>
    <property type="match status" value="1"/>
</dbReference>
<dbReference type="SUPFAM" id="SSF101790">
    <property type="entry name" value="Aminomethyltransferase beta-barrel domain"/>
    <property type="match status" value="1"/>
</dbReference>
<dbReference type="EMBL" id="BAAAPB010000008">
    <property type="protein sequence ID" value="GAA1978755.1"/>
    <property type="molecule type" value="Genomic_DNA"/>
</dbReference>
<dbReference type="PANTHER" id="PTHR13847">
    <property type="entry name" value="SARCOSINE DEHYDROGENASE-RELATED"/>
    <property type="match status" value="1"/>
</dbReference>
<dbReference type="PROSITE" id="PS51257">
    <property type="entry name" value="PROKAR_LIPOPROTEIN"/>
    <property type="match status" value="1"/>
</dbReference>
<accession>A0ABN2S247</accession>
<protein>
    <submittedName>
        <fullName evidence="6">FAD-dependent oxidoreductase</fullName>
    </submittedName>
</protein>
<dbReference type="InterPro" id="IPR027266">
    <property type="entry name" value="TrmE/GcvT-like"/>
</dbReference>
<evidence type="ECO:0000256" key="1">
    <source>
        <dbReference type="ARBA" id="ARBA00008609"/>
    </source>
</evidence>
<feature type="domain" description="FAD dependent oxidoreductase" evidence="2">
    <location>
        <begin position="9"/>
        <end position="374"/>
    </location>
</feature>
<dbReference type="Pfam" id="PF16350">
    <property type="entry name" value="FAO_M"/>
    <property type="match status" value="1"/>
</dbReference>
<dbReference type="InterPro" id="IPR006076">
    <property type="entry name" value="FAD-dep_OxRdtase"/>
</dbReference>
<evidence type="ECO:0000313" key="7">
    <source>
        <dbReference type="Proteomes" id="UP001500571"/>
    </source>
</evidence>
<keyword evidence="7" id="KW-1185">Reference proteome</keyword>
<dbReference type="SUPFAM" id="SSF103025">
    <property type="entry name" value="Folate-binding domain"/>
    <property type="match status" value="1"/>
</dbReference>
<evidence type="ECO:0000259" key="4">
    <source>
        <dbReference type="Pfam" id="PF08669"/>
    </source>
</evidence>
<name>A0ABN2S247_9ACTN</name>
<dbReference type="PANTHER" id="PTHR13847:SF193">
    <property type="entry name" value="PYRUVATE DEHYDROGENASE PHOSPHATASE REGULATORY SUBUNIT, MITOCHONDRIAL"/>
    <property type="match status" value="1"/>
</dbReference>
<sequence>MTSLPERARVVIVGGGVVGCSVAYHLTRLGLSDVLLLEQGRLSSGTTWHAAGLVGPLRASESGTALVRYSAELYASLEAETGLATGYRNVGGLVLARTPDRMVQLARTAANGAAYGLEAELISPARARELWPPMQVEDLLGALWLPGDGKVNPSDLTQSLAKGARQRGARVVEKVRVLGFEVAETPAGRRVTGVRTDVAGERHDVEAEIVVVCAGQWSKALGDSVGAIVPLHSAEHFYVVTEQVAGTHPDLPIMRDQDGWTYFKEEVGGLVVGGFEPDAKPWVAPDRIPYPFEFQLLEEDWEHFSVLMEQALLRIPALEHTGIRKFYNGPESFTPDNQFLLGETPEVAGLFVGCGFNSVGIASAGGAGKALAEWIVAGSPQQDLVGVDVRRFGPWQNDVSFLRGRVVETLGLHYEIPWPNREFETARPQRVSPLHTTLAAKGALFGARNGWERPLVFGPATLDYSWGKPTWLTACIAEQRACRTSAAVFDETSFSKYVVSGSSALEGLDWVCANDVDVPVGASVYTPWLNERGGYEADVTVTRLGAEEFLVVSSAATTYRDLDHLRRHLPLDARVRDVTDEYAVIGVFGPAAAVPDVLPEGTIVLRSAYSHPVGWELFVPNAEAVPVYEWVVAAGAVDAGYNTIDALRIELGRRVFGRELTPDVTPREAGLSFALSKQKDFLGRSAALGESGREPARRYLSVVVEDPDVMLWGGELLLADGEPAGQVTSGAWGATVGAAVGLGYVLGWPVSQERLDAASWSVDVAGTPVPARLSLRAPVR</sequence>
<evidence type="ECO:0000313" key="6">
    <source>
        <dbReference type="EMBL" id="GAA1978755.1"/>
    </source>
</evidence>
<organism evidence="6 7">
    <name type="scientific">Nocardioides panacihumi</name>
    <dbReference type="NCBI Taxonomy" id="400774"/>
    <lineage>
        <taxon>Bacteria</taxon>
        <taxon>Bacillati</taxon>
        <taxon>Actinomycetota</taxon>
        <taxon>Actinomycetes</taxon>
        <taxon>Propionibacteriales</taxon>
        <taxon>Nocardioidaceae</taxon>
        <taxon>Nocardioides</taxon>
    </lineage>
</organism>
<comment type="similarity">
    <text evidence="1">Belongs to the GcvT family.</text>
</comment>
<dbReference type="InterPro" id="IPR029043">
    <property type="entry name" value="GcvT/YgfZ_C"/>
</dbReference>
<evidence type="ECO:0000259" key="5">
    <source>
        <dbReference type="Pfam" id="PF16350"/>
    </source>
</evidence>
<dbReference type="Gene3D" id="3.30.9.10">
    <property type="entry name" value="D-Amino Acid Oxidase, subunit A, domain 2"/>
    <property type="match status" value="1"/>
</dbReference>
<dbReference type="Pfam" id="PF01266">
    <property type="entry name" value="DAO"/>
    <property type="match status" value="1"/>
</dbReference>
<dbReference type="Proteomes" id="UP001500571">
    <property type="component" value="Unassembled WGS sequence"/>
</dbReference>
<proteinExistence type="inferred from homology"/>
<dbReference type="RefSeq" id="WP_344048892.1">
    <property type="nucleotide sequence ID" value="NZ_BAAAPB010000008.1"/>
</dbReference>
<feature type="domain" description="FAD dependent oxidoreductase central" evidence="5">
    <location>
        <begin position="378"/>
        <end position="432"/>
    </location>
</feature>
<evidence type="ECO:0000259" key="2">
    <source>
        <dbReference type="Pfam" id="PF01266"/>
    </source>
</evidence>
<dbReference type="InterPro" id="IPR032503">
    <property type="entry name" value="FAO_M"/>
</dbReference>
<gene>
    <name evidence="6" type="ORF">GCM10009798_44990</name>
</gene>
<dbReference type="Gene3D" id="4.10.1250.10">
    <property type="entry name" value="Aminomethyltransferase fragment"/>
    <property type="match status" value="1"/>
</dbReference>
<dbReference type="InterPro" id="IPR036188">
    <property type="entry name" value="FAD/NAD-bd_sf"/>
</dbReference>
<feature type="domain" description="GCVT N-terminal" evidence="3">
    <location>
        <begin position="434"/>
        <end position="593"/>
    </location>
</feature>
<dbReference type="SUPFAM" id="SSF54373">
    <property type="entry name" value="FAD-linked reductases, C-terminal domain"/>
    <property type="match status" value="1"/>
</dbReference>
<dbReference type="Pfam" id="PF01571">
    <property type="entry name" value="GCV_T"/>
    <property type="match status" value="2"/>
</dbReference>
<reference evidence="6 7" key="1">
    <citation type="journal article" date="2019" name="Int. J. Syst. Evol. Microbiol.">
        <title>The Global Catalogue of Microorganisms (GCM) 10K type strain sequencing project: providing services to taxonomists for standard genome sequencing and annotation.</title>
        <authorList>
            <consortium name="The Broad Institute Genomics Platform"/>
            <consortium name="The Broad Institute Genome Sequencing Center for Infectious Disease"/>
            <person name="Wu L."/>
            <person name="Ma J."/>
        </authorList>
    </citation>
    <scope>NUCLEOTIDE SEQUENCE [LARGE SCALE GENOMIC DNA]</scope>
    <source>
        <strain evidence="6 7">JCM 15309</strain>
    </source>
</reference>
<feature type="domain" description="Aminomethyltransferase C-terminal" evidence="4">
    <location>
        <begin position="697"/>
        <end position="775"/>
    </location>
</feature>